<dbReference type="EMBL" id="JXJN01019124">
    <property type="status" value="NOT_ANNOTATED_CDS"/>
    <property type="molecule type" value="Genomic_DNA"/>
</dbReference>
<sequence>MEITTKEMEAHSNSISDIKVDASFRKIPKNAICFHVWKIDEDRLEAEPKSQYGIFIDDCAYIIYAASPVGGYVNQHTITREVKSSSSVERFIHFWLGEHVSEQKRSNVAHKIQELDSYFSNTATEYRETQANESPRFLSYFKAGLTIKSGLLLNSPDVNRLYQLYGRHFLRCFEMKSISWEHFGADHIMFLNTAQHFYVWIGRSSSNIERRNAIELANTHRANSEDITIVDDGYEQSMPEKQKREWNSFLPLNQRVVCQSSSMIEKTVCNKMKIYKCCYRNNRLHLDQLDVVIPTKDDLNDSSTVFVLDGIAQGVWLWVGNQAPQQEKTSALGNGRAFVKKKKYPYNTPVIRVTEGHEPMEFMRLFPSWNSESGDSQFSLKPSPTVLGKFDSLTLCQRPKMAADTQLIDDGTGERKIFRIVKDQVIEVTANKTTVFVTTSSYVVQYSVVCNSMNTSDSESVGVKQVIFQWNGVEAPADVTSKAEKFAKNLFENVTQKNMFVQMNEFDETPHFLQLFEGKLIILHNEKKVFLQANNSITNNNNINVLQNMQKTDHFILKIFGDATYNAKAIEVLPLNNLNSKDCYVVQSEHVWVWCGQSSTGDAREMAKKVGSVLGENSLVMENKEPREFWLSVGNLMSQTLIVNGLNNCNSAASNGSASSGLSPQGITNGSLSGIATASGSMQYLQTTHKSRWQAQLFLVWTQRGKFFSQEIMGYEQSDLSPESVYILDAGILTYVWLGKYATASEKEKYLSLAQHYLETVPMARRPNSAVAIIRQHEEPNIFKGFFDGWNYKHWQNYVNYINKRQIMAAVSADMETPLTNGCNGSNMCFNSKLPPALLNNQKDFDRHQKYPITILQQEIEFLPPEINPLKREVHLTHDDFVSLFHMSFWEFDDLPAWKQQELKKKHKLF</sequence>
<reference evidence="3" key="2">
    <citation type="submission" date="2020-05" db="UniProtKB">
        <authorList>
            <consortium name="EnsemblMetazoa"/>
        </authorList>
    </citation>
    <scope>IDENTIFICATION</scope>
    <source>
        <strain evidence="3">IAEA</strain>
    </source>
</reference>
<dbReference type="AlphaFoldDB" id="A0A1B0BRI4"/>
<dbReference type="GO" id="GO:0051015">
    <property type="term" value="F:actin filament binding"/>
    <property type="evidence" value="ECO:0007669"/>
    <property type="project" value="InterPro"/>
</dbReference>
<dbReference type="PRINTS" id="PR00597">
    <property type="entry name" value="GELSOLIN"/>
</dbReference>
<reference evidence="4" key="1">
    <citation type="submission" date="2015-01" db="EMBL/GenBank/DDBJ databases">
        <authorList>
            <person name="Aksoy S."/>
            <person name="Warren W."/>
            <person name="Wilson R.K."/>
        </authorList>
    </citation>
    <scope>NUCLEOTIDE SEQUENCE [LARGE SCALE GENOMIC DNA]</scope>
    <source>
        <strain evidence="4">IAEA</strain>
    </source>
</reference>
<feature type="domain" description="HP" evidence="2">
    <location>
        <begin position="845"/>
        <end position="910"/>
    </location>
</feature>
<dbReference type="Proteomes" id="UP000092460">
    <property type="component" value="Unassembled WGS sequence"/>
</dbReference>
<comment type="similarity">
    <text evidence="1">Belongs to the villin/gelsolin family.</text>
</comment>
<dbReference type="STRING" id="67801.A0A1B0BRI4"/>
<dbReference type="SMART" id="SM00153">
    <property type="entry name" value="VHP"/>
    <property type="match status" value="1"/>
</dbReference>
<protein>
    <recommendedName>
        <fullName evidence="2">HP domain-containing protein</fullName>
    </recommendedName>
</protein>
<dbReference type="GO" id="GO:0005546">
    <property type="term" value="F:phosphatidylinositol-4,5-bisphosphate binding"/>
    <property type="evidence" value="ECO:0007669"/>
    <property type="project" value="TreeGrafter"/>
</dbReference>
<dbReference type="SMART" id="SM00262">
    <property type="entry name" value="GEL"/>
    <property type="match status" value="6"/>
</dbReference>
<dbReference type="EMBL" id="JXJN01019122">
    <property type="status" value="NOT_ANNOTATED_CDS"/>
    <property type="molecule type" value="Genomic_DNA"/>
</dbReference>
<dbReference type="InterPro" id="IPR007123">
    <property type="entry name" value="Gelsolin-like_dom"/>
</dbReference>
<dbReference type="SUPFAM" id="SSF47050">
    <property type="entry name" value="VHP, Villin headpiece domain"/>
    <property type="match status" value="1"/>
</dbReference>
<dbReference type="InterPro" id="IPR029006">
    <property type="entry name" value="ADF-H/Gelsolin-like_dom_sf"/>
</dbReference>
<dbReference type="Gene3D" id="1.10.950.10">
    <property type="entry name" value="Villin headpiece domain"/>
    <property type="match status" value="1"/>
</dbReference>
<dbReference type="GO" id="GO:0051014">
    <property type="term" value="P:actin filament severing"/>
    <property type="evidence" value="ECO:0007669"/>
    <property type="project" value="TreeGrafter"/>
</dbReference>
<dbReference type="Pfam" id="PF02209">
    <property type="entry name" value="VHP"/>
    <property type="match status" value="1"/>
</dbReference>
<dbReference type="InterPro" id="IPR036886">
    <property type="entry name" value="Villin_headpiece_dom_sf"/>
</dbReference>
<dbReference type="GO" id="GO:0008154">
    <property type="term" value="P:actin polymerization or depolymerization"/>
    <property type="evidence" value="ECO:0007669"/>
    <property type="project" value="TreeGrafter"/>
</dbReference>
<evidence type="ECO:0000313" key="3">
    <source>
        <dbReference type="EnsemblMetazoa" id="GPPI038306-PA"/>
    </source>
</evidence>
<dbReference type="SUPFAM" id="SSF55753">
    <property type="entry name" value="Actin depolymerizing proteins"/>
    <property type="match status" value="6"/>
</dbReference>
<dbReference type="GO" id="GO:0005737">
    <property type="term" value="C:cytoplasm"/>
    <property type="evidence" value="ECO:0007669"/>
    <property type="project" value="TreeGrafter"/>
</dbReference>
<dbReference type="InterPro" id="IPR007122">
    <property type="entry name" value="Villin/Gelsolin"/>
</dbReference>
<keyword evidence="4" id="KW-1185">Reference proteome</keyword>
<dbReference type="PROSITE" id="PS51089">
    <property type="entry name" value="HP"/>
    <property type="match status" value="1"/>
</dbReference>
<dbReference type="EMBL" id="JXJN01019123">
    <property type="status" value="NOT_ANNOTATED_CDS"/>
    <property type="molecule type" value="Genomic_DNA"/>
</dbReference>
<organism evidence="3 4">
    <name type="scientific">Glossina palpalis gambiensis</name>
    <dbReference type="NCBI Taxonomy" id="67801"/>
    <lineage>
        <taxon>Eukaryota</taxon>
        <taxon>Metazoa</taxon>
        <taxon>Ecdysozoa</taxon>
        <taxon>Arthropoda</taxon>
        <taxon>Hexapoda</taxon>
        <taxon>Insecta</taxon>
        <taxon>Pterygota</taxon>
        <taxon>Neoptera</taxon>
        <taxon>Endopterygota</taxon>
        <taxon>Diptera</taxon>
        <taxon>Brachycera</taxon>
        <taxon>Muscomorpha</taxon>
        <taxon>Hippoboscoidea</taxon>
        <taxon>Glossinidae</taxon>
        <taxon>Glossina</taxon>
    </lineage>
</organism>
<dbReference type="EnsemblMetazoa" id="GPPI038306-RA">
    <property type="protein sequence ID" value="GPPI038306-PA"/>
    <property type="gene ID" value="GPPI038306"/>
</dbReference>
<accession>A0A1B0BRI4</accession>
<dbReference type="PANTHER" id="PTHR11977:SF57">
    <property type="entry name" value="VILLIN-LIKE PROTEIN QUAIL"/>
    <property type="match status" value="1"/>
</dbReference>
<evidence type="ECO:0000313" key="4">
    <source>
        <dbReference type="Proteomes" id="UP000092460"/>
    </source>
</evidence>
<name>A0A1B0BRI4_9MUSC</name>
<evidence type="ECO:0000256" key="1">
    <source>
        <dbReference type="ARBA" id="ARBA00008418"/>
    </source>
</evidence>
<dbReference type="VEuPathDB" id="VectorBase:GPPI038306"/>
<proteinExistence type="inferred from homology"/>
<dbReference type="PANTHER" id="PTHR11977">
    <property type="entry name" value="VILLIN"/>
    <property type="match status" value="1"/>
</dbReference>
<dbReference type="GO" id="GO:0051016">
    <property type="term" value="P:barbed-end actin filament capping"/>
    <property type="evidence" value="ECO:0007669"/>
    <property type="project" value="TreeGrafter"/>
</dbReference>
<dbReference type="GO" id="GO:0015629">
    <property type="term" value="C:actin cytoskeleton"/>
    <property type="evidence" value="ECO:0007669"/>
    <property type="project" value="TreeGrafter"/>
</dbReference>
<dbReference type="Pfam" id="PF00626">
    <property type="entry name" value="Gelsolin"/>
    <property type="match status" value="2"/>
</dbReference>
<evidence type="ECO:0000259" key="2">
    <source>
        <dbReference type="PROSITE" id="PS51089"/>
    </source>
</evidence>
<dbReference type="Gene3D" id="3.40.20.10">
    <property type="entry name" value="Severin"/>
    <property type="match status" value="6"/>
</dbReference>
<dbReference type="InterPro" id="IPR003128">
    <property type="entry name" value="Villin_headpiece"/>
</dbReference>